<keyword evidence="2" id="KW-0436">Ligase</keyword>
<proteinExistence type="predicted"/>
<accession>A0A1L8ZAX6</accession>
<dbReference type="EMBL" id="JNBW01000303">
    <property type="protein sequence ID" value="OJH14878.1"/>
    <property type="molecule type" value="Genomic_DNA"/>
</dbReference>
<keyword evidence="3" id="KW-0547">Nucleotide-binding</keyword>
<evidence type="ECO:0000313" key="9">
    <source>
        <dbReference type="EMBL" id="OJH14878.1"/>
    </source>
</evidence>
<dbReference type="GO" id="GO:0005524">
    <property type="term" value="F:ATP binding"/>
    <property type="evidence" value="ECO:0007669"/>
    <property type="project" value="UniProtKB-KW"/>
</dbReference>
<feature type="domain" description="Aminoacyl-tRNA synthetase class Ia" evidence="8">
    <location>
        <begin position="29"/>
        <end position="167"/>
    </location>
</feature>
<dbReference type="PANTHER" id="PTHR11946">
    <property type="entry name" value="VALYL-TRNA SYNTHETASES"/>
    <property type="match status" value="1"/>
</dbReference>
<keyword evidence="4" id="KW-0067">ATP-binding</keyword>
<evidence type="ECO:0000256" key="1">
    <source>
        <dbReference type="ARBA" id="ARBA00013169"/>
    </source>
</evidence>
<dbReference type="GO" id="GO:0004832">
    <property type="term" value="F:valine-tRNA ligase activity"/>
    <property type="evidence" value="ECO:0007669"/>
    <property type="project" value="UniProtKB-EC"/>
</dbReference>
<dbReference type="OrthoDB" id="9810365at2"/>
<dbReference type="GO" id="GO:0005829">
    <property type="term" value="C:cytosol"/>
    <property type="evidence" value="ECO:0007669"/>
    <property type="project" value="TreeGrafter"/>
</dbReference>
<reference evidence="9" key="2">
    <citation type="submission" date="2015-07" db="EMBL/GenBank/DDBJ databases">
        <authorList>
            <person name="Noorani M."/>
        </authorList>
    </citation>
    <scope>NUCLEOTIDE SEQUENCE</scope>
    <source>
        <strain evidence="9">CO275</strain>
    </source>
</reference>
<dbReference type="InterPro" id="IPR002300">
    <property type="entry name" value="aa-tRNA-synth_Ia"/>
</dbReference>
<feature type="non-terminal residue" evidence="9">
    <location>
        <position position="174"/>
    </location>
</feature>
<dbReference type="EC" id="6.1.1.9" evidence="1"/>
<name>A0A1L8ZAX6_BORBI</name>
<keyword evidence="5" id="KW-0648">Protein biosynthesis</keyword>
<sequence length="174" mass="20283">VDSAFGTGALKVTPAHDPNDFEISKRHNISKVNILTQDGKLNKNVPLQYQGLSVRDARFKIETELMEKGFLQDVKKHRQQVGHCYRSGKVVEPYLSTQWFIRMKPLAEKALNALESGDLRFYPKKWENTYKYWLSNIRDWCISRQLVWGHRIPVWYNVDTSELIVSDTDPSLDE</sequence>
<dbReference type="SUPFAM" id="SSF52374">
    <property type="entry name" value="Nucleotidylyl transferase"/>
    <property type="match status" value="1"/>
</dbReference>
<organism evidence="9">
    <name type="scientific">Borrelia bissettiae</name>
    <name type="common">Borreliella bissettiae</name>
    <dbReference type="NCBI Taxonomy" id="64897"/>
    <lineage>
        <taxon>Bacteria</taxon>
        <taxon>Pseudomonadati</taxon>
        <taxon>Spirochaetota</taxon>
        <taxon>Spirochaetia</taxon>
        <taxon>Spirochaetales</taxon>
        <taxon>Borreliaceae</taxon>
        <taxon>Borreliella</taxon>
    </lineage>
</organism>
<dbReference type="GO" id="GO:0006438">
    <property type="term" value="P:valyl-tRNA aminoacylation"/>
    <property type="evidence" value="ECO:0007669"/>
    <property type="project" value="InterPro"/>
</dbReference>
<dbReference type="Gene3D" id="3.40.50.620">
    <property type="entry name" value="HUPs"/>
    <property type="match status" value="1"/>
</dbReference>
<keyword evidence="6 9" id="KW-0030">Aminoacyl-tRNA synthetase</keyword>
<evidence type="ECO:0000259" key="8">
    <source>
        <dbReference type="Pfam" id="PF00133"/>
    </source>
</evidence>
<evidence type="ECO:0000256" key="2">
    <source>
        <dbReference type="ARBA" id="ARBA00022598"/>
    </source>
</evidence>
<evidence type="ECO:0000256" key="7">
    <source>
        <dbReference type="ARBA" id="ARBA00029936"/>
    </source>
</evidence>
<dbReference type="InterPro" id="IPR009008">
    <property type="entry name" value="Val/Leu/Ile-tRNA-synth_edit"/>
</dbReference>
<dbReference type="GO" id="GO:0002161">
    <property type="term" value="F:aminoacyl-tRNA deacylase activity"/>
    <property type="evidence" value="ECO:0007669"/>
    <property type="project" value="InterPro"/>
</dbReference>
<evidence type="ECO:0000256" key="6">
    <source>
        <dbReference type="ARBA" id="ARBA00023146"/>
    </source>
</evidence>
<dbReference type="InterPro" id="IPR002303">
    <property type="entry name" value="Valyl-tRNA_ligase"/>
</dbReference>
<evidence type="ECO:0000256" key="5">
    <source>
        <dbReference type="ARBA" id="ARBA00022917"/>
    </source>
</evidence>
<gene>
    <name evidence="9" type="ORF">ER70_06055</name>
</gene>
<dbReference type="SUPFAM" id="SSF50677">
    <property type="entry name" value="ValRS/IleRS/LeuRS editing domain"/>
    <property type="match status" value="1"/>
</dbReference>
<comment type="caution">
    <text evidence="9">The sequence shown here is derived from an EMBL/GenBank/DDBJ whole genome shotgun (WGS) entry which is preliminary data.</text>
</comment>
<protein>
    <recommendedName>
        <fullName evidence="1">valine--tRNA ligase</fullName>
        <ecNumber evidence="1">6.1.1.9</ecNumber>
    </recommendedName>
    <alternativeName>
        <fullName evidence="7">Valyl-tRNA synthetase</fullName>
    </alternativeName>
</protein>
<reference evidence="9" key="1">
    <citation type="journal article" date="2015" name="Microbiology">
        <title>Similarities in murine infection and immune response to Borrelia bissettii and Borrelia burgdorferi sensu stricto.</title>
        <authorList>
            <person name="Leydet B.F.Jr."/>
            <person name="Liang F.T."/>
        </authorList>
    </citation>
    <scope>NUCLEOTIDE SEQUENCE [LARGE SCALE GENOMIC DNA]</scope>
    <source>
        <strain evidence="9">CO275</strain>
    </source>
</reference>
<dbReference type="PANTHER" id="PTHR11946:SF93">
    <property type="entry name" value="VALINE--TRNA LIGASE, CHLOROPLASTIC_MITOCHONDRIAL 2"/>
    <property type="match status" value="1"/>
</dbReference>
<evidence type="ECO:0000256" key="3">
    <source>
        <dbReference type="ARBA" id="ARBA00022741"/>
    </source>
</evidence>
<dbReference type="InterPro" id="IPR014729">
    <property type="entry name" value="Rossmann-like_a/b/a_fold"/>
</dbReference>
<dbReference type="Pfam" id="PF00133">
    <property type="entry name" value="tRNA-synt_1"/>
    <property type="match status" value="1"/>
</dbReference>
<evidence type="ECO:0000256" key="4">
    <source>
        <dbReference type="ARBA" id="ARBA00022840"/>
    </source>
</evidence>
<dbReference type="AlphaFoldDB" id="A0A1L8ZAX6"/>
<feature type="non-terminal residue" evidence="9">
    <location>
        <position position="1"/>
    </location>
</feature>